<comment type="caution">
    <text evidence="4">The sequence shown here is derived from an EMBL/GenBank/DDBJ whole genome shotgun (WGS) entry which is preliminary data.</text>
</comment>
<reference evidence="4 5" key="1">
    <citation type="submission" date="2016-10" db="EMBL/GenBank/DDBJ databases">
        <authorList>
            <person name="Varghese N."/>
            <person name="Submissions S."/>
        </authorList>
    </citation>
    <scope>NUCLEOTIDE SEQUENCE [LARGE SCALE GENOMIC DNA]</scope>
    <source>
        <strain evidence="4 5">CECT 8317</strain>
    </source>
</reference>
<dbReference type="AlphaFoldDB" id="A0AAQ1G903"/>
<evidence type="ECO:0000313" key="5">
    <source>
        <dbReference type="Proteomes" id="UP000243518"/>
    </source>
</evidence>
<organism evidence="4 5">
    <name type="scientific">Halopseudomonas aestusnigri</name>
    <dbReference type="NCBI Taxonomy" id="857252"/>
    <lineage>
        <taxon>Bacteria</taxon>
        <taxon>Pseudomonadati</taxon>
        <taxon>Pseudomonadota</taxon>
        <taxon>Gammaproteobacteria</taxon>
        <taxon>Pseudomonadales</taxon>
        <taxon>Pseudomonadaceae</taxon>
        <taxon>Halopseudomonas</taxon>
    </lineage>
</organism>
<keyword evidence="3" id="KW-0732">Signal</keyword>
<keyword evidence="1" id="KW-0175">Coiled coil</keyword>
<evidence type="ECO:0000256" key="2">
    <source>
        <dbReference type="SAM" id="MobiDB-lite"/>
    </source>
</evidence>
<sequence length="201" mass="22539">MKRILSCVALTLTVLPLSGVAEELYRYTDDNGVVVLDRQVPPRFIANGYEVLDSNGRVKQVIPPAPTAEERQAQRREQEARRKQDAEDATLLRLYSSVADLDRAQARQLQQLDNQIAVARANIAELQVERETLRSQAADLERAGRKVEQGIIDQLATVDAETRRQQQRIERTQADIEAVKADYASQRARLAVLLGVEPAAR</sequence>
<proteinExistence type="predicted"/>
<accession>A0AAQ1G903</accession>
<evidence type="ECO:0000313" key="4">
    <source>
        <dbReference type="EMBL" id="SEG41909.1"/>
    </source>
</evidence>
<evidence type="ECO:0000256" key="3">
    <source>
        <dbReference type="SAM" id="SignalP"/>
    </source>
</evidence>
<feature type="region of interest" description="Disordered" evidence="2">
    <location>
        <begin position="65"/>
        <end position="85"/>
    </location>
</feature>
<feature type="coiled-coil region" evidence="1">
    <location>
        <begin position="109"/>
        <end position="189"/>
    </location>
</feature>
<feature type="chain" id="PRO_5042956213" description="DUF4124 domain-containing protein" evidence="3">
    <location>
        <begin position="22"/>
        <end position="201"/>
    </location>
</feature>
<dbReference type="RefSeq" id="WP_088275760.1">
    <property type="nucleotide sequence ID" value="NZ_FNVE01000006.1"/>
</dbReference>
<dbReference type="Proteomes" id="UP000243518">
    <property type="component" value="Unassembled WGS sequence"/>
</dbReference>
<keyword evidence="5" id="KW-1185">Reference proteome</keyword>
<evidence type="ECO:0000256" key="1">
    <source>
        <dbReference type="SAM" id="Coils"/>
    </source>
</evidence>
<feature type="signal peptide" evidence="3">
    <location>
        <begin position="1"/>
        <end position="21"/>
    </location>
</feature>
<feature type="compositionally biased region" description="Basic and acidic residues" evidence="2">
    <location>
        <begin position="68"/>
        <end position="85"/>
    </location>
</feature>
<name>A0AAQ1G903_9GAMM</name>
<dbReference type="EMBL" id="FNVE01000006">
    <property type="protein sequence ID" value="SEG41909.1"/>
    <property type="molecule type" value="Genomic_DNA"/>
</dbReference>
<gene>
    <name evidence="4" type="ORF">SAMN05216586_106160</name>
</gene>
<protein>
    <recommendedName>
        <fullName evidence="6">DUF4124 domain-containing protein</fullName>
    </recommendedName>
</protein>
<evidence type="ECO:0008006" key="6">
    <source>
        <dbReference type="Google" id="ProtNLM"/>
    </source>
</evidence>